<proteinExistence type="predicted"/>
<evidence type="ECO:0000256" key="1">
    <source>
        <dbReference type="SAM" id="Phobius"/>
    </source>
</evidence>
<feature type="transmembrane region" description="Helical" evidence="1">
    <location>
        <begin position="20"/>
        <end position="41"/>
    </location>
</feature>
<protein>
    <submittedName>
        <fullName evidence="2">Membrane AbrB-like protein</fullName>
    </submittedName>
</protein>
<dbReference type="InterPro" id="IPR007820">
    <property type="entry name" value="AbrB_fam"/>
</dbReference>
<dbReference type="Proteomes" id="UP001519343">
    <property type="component" value="Unassembled WGS sequence"/>
</dbReference>
<keyword evidence="3" id="KW-1185">Reference proteome</keyword>
<feature type="transmembrane region" description="Helical" evidence="1">
    <location>
        <begin position="212"/>
        <end position="232"/>
    </location>
</feature>
<evidence type="ECO:0000313" key="2">
    <source>
        <dbReference type="EMBL" id="MBP1931221.1"/>
    </source>
</evidence>
<evidence type="ECO:0000313" key="3">
    <source>
        <dbReference type="Proteomes" id="UP001519343"/>
    </source>
</evidence>
<accession>A0ABS4GLU3</accession>
<feature type="transmembrane region" description="Helical" evidence="1">
    <location>
        <begin position="148"/>
        <end position="166"/>
    </location>
</feature>
<keyword evidence="1" id="KW-1133">Transmembrane helix</keyword>
<feature type="transmembrane region" description="Helical" evidence="1">
    <location>
        <begin position="87"/>
        <end position="105"/>
    </location>
</feature>
<feature type="transmembrane region" description="Helical" evidence="1">
    <location>
        <begin position="326"/>
        <end position="348"/>
    </location>
</feature>
<feature type="transmembrane region" description="Helical" evidence="1">
    <location>
        <begin position="186"/>
        <end position="205"/>
    </location>
</feature>
<feature type="transmembrane region" description="Helical" evidence="1">
    <location>
        <begin position="62"/>
        <end position="81"/>
    </location>
</feature>
<dbReference type="PIRSF" id="PIRSF038991">
    <property type="entry name" value="Protein_AbrB"/>
    <property type="match status" value="1"/>
</dbReference>
<name>A0ABS4GLU3_9BACL</name>
<comment type="caution">
    <text evidence="2">The sequence shown here is derived from an EMBL/GenBank/DDBJ whole genome shotgun (WGS) entry which is preliminary data.</text>
</comment>
<gene>
    <name evidence="2" type="ORF">J2Z37_001218</name>
</gene>
<feature type="transmembrane region" description="Helical" evidence="1">
    <location>
        <begin position="238"/>
        <end position="257"/>
    </location>
</feature>
<dbReference type="NCBIfam" id="TIGR03082">
    <property type="entry name" value="Gneg_AbrB_dup"/>
    <property type="match status" value="2"/>
</dbReference>
<dbReference type="InterPro" id="IPR017516">
    <property type="entry name" value="AbrB_dup"/>
</dbReference>
<dbReference type="RefSeq" id="WP_209809302.1">
    <property type="nucleotide sequence ID" value="NZ_JAGGKT010000002.1"/>
</dbReference>
<dbReference type="PANTHER" id="PTHR38457:SF1">
    <property type="entry name" value="REGULATOR ABRB-RELATED"/>
    <property type="match status" value="1"/>
</dbReference>
<feature type="transmembrane region" description="Helical" evidence="1">
    <location>
        <begin position="269"/>
        <end position="292"/>
    </location>
</feature>
<organism evidence="2 3">
    <name type="scientific">Ammoniphilus resinae</name>
    <dbReference type="NCBI Taxonomy" id="861532"/>
    <lineage>
        <taxon>Bacteria</taxon>
        <taxon>Bacillati</taxon>
        <taxon>Bacillota</taxon>
        <taxon>Bacilli</taxon>
        <taxon>Bacillales</taxon>
        <taxon>Paenibacillaceae</taxon>
        <taxon>Aneurinibacillus group</taxon>
        <taxon>Ammoniphilus</taxon>
    </lineage>
</organism>
<dbReference type="EMBL" id="JAGGKT010000002">
    <property type="protein sequence ID" value="MBP1931221.1"/>
    <property type="molecule type" value="Genomic_DNA"/>
</dbReference>
<reference evidence="2 3" key="1">
    <citation type="submission" date="2021-03" db="EMBL/GenBank/DDBJ databases">
        <title>Genomic Encyclopedia of Type Strains, Phase IV (KMG-IV): sequencing the most valuable type-strain genomes for metagenomic binning, comparative biology and taxonomic classification.</title>
        <authorList>
            <person name="Goeker M."/>
        </authorList>
    </citation>
    <scope>NUCLEOTIDE SEQUENCE [LARGE SCALE GENOMIC DNA]</scope>
    <source>
        <strain evidence="2 3">DSM 24738</strain>
    </source>
</reference>
<keyword evidence="1" id="KW-0812">Transmembrane</keyword>
<dbReference type="Pfam" id="PF05145">
    <property type="entry name" value="AbrB"/>
    <property type="match status" value="1"/>
</dbReference>
<sequence>MKLPYSLFETFLVSLLGGLIFYFLTIPLAWLLGPLTATMLWKLLTKRKLCWPSKFRDLGMMVLGYMLGSSFTWGTLTQITYQLPSMLIVTILTIGFSFFMGYLVVKGARVDFVSGIIGSVPGGLSQMVILGEELKGVDTTIVTFMQTFRLMIVIFTVPFILGHGWLGEIGLRTEVTPTEVKSSFLLSWYAYPIYLFIVWIGARLGKKIGLPTAPLLGPLLLTAGFVLAGIQAPPLPSFIILSAQILVGAYIGLMMNFSSLSNWRRFAPYTIFSCFALVGFSLLLGWLITLFYSMSLYTAVLATTPGGIAEMGVTAHEVNANLSMVAAYQIFRVLFILFLVPPFLKWFINKVRASSMAKIGEQRMEKTRI</sequence>
<dbReference type="PANTHER" id="PTHR38457">
    <property type="entry name" value="REGULATOR ABRB-RELATED"/>
    <property type="match status" value="1"/>
</dbReference>
<keyword evidence="1" id="KW-0472">Membrane</keyword>